<evidence type="ECO:0000313" key="2">
    <source>
        <dbReference type="Proteomes" id="UP000821853"/>
    </source>
</evidence>
<name>A0A9J6GQJ1_HAELO</name>
<gene>
    <name evidence="1" type="ORF">HPB48_013674</name>
</gene>
<comment type="caution">
    <text evidence="1">The sequence shown here is derived from an EMBL/GenBank/DDBJ whole genome shotgun (WGS) entry which is preliminary data.</text>
</comment>
<evidence type="ECO:0000313" key="1">
    <source>
        <dbReference type="EMBL" id="KAH9377570.1"/>
    </source>
</evidence>
<proteinExistence type="predicted"/>
<dbReference type="OrthoDB" id="41323at2759"/>
<dbReference type="GO" id="GO:0071897">
    <property type="term" value="P:DNA biosynthetic process"/>
    <property type="evidence" value="ECO:0007669"/>
    <property type="project" value="UniProtKB-ARBA"/>
</dbReference>
<dbReference type="SUPFAM" id="SSF56672">
    <property type="entry name" value="DNA/RNA polymerases"/>
    <property type="match status" value="1"/>
</dbReference>
<dbReference type="Gene3D" id="3.30.70.270">
    <property type="match status" value="1"/>
</dbReference>
<dbReference type="VEuPathDB" id="VectorBase:HLOH_060399"/>
<dbReference type="InterPro" id="IPR043502">
    <property type="entry name" value="DNA/RNA_pol_sf"/>
</dbReference>
<protein>
    <submittedName>
        <fullName evidence="1">Uncharacterized protein</fullName>
    </submittedName>
</protein>
<reference evidence="1 2" key="1">
    <citation type="journal article" date="2020" name="Cell">
        <title>Large-Scale Comparative Analyses of Tick Genomes Elucidate Their Genetic Diversity and Vector Capacities.</title>
        <authorList>
            <consortium name="Tick Genome and Microbiome Consortium (TIGMIC)"/>
            <person name="Jia N."/>
            <person name="Wang J."/>
            <person name="Shi W."/>
            <person name="Du L."/>
            <person name="Sun Y."/>
            <person name="Zhan W."/>
            <person name="Jiang J.F."/>
            <person name="Wang Q."/>
            <person name="Zhang B."/>
            <person name="Ji P."/>
            <person name="Bell-Sakyi L."/>
            <person name="Cui X.M."/>
            <person name="Yuan T.T."/>
            <person name="Jiang B.G."/>
            <person name="Yang W.F."/>
            <person name="Lam T.T."/>
            <person name="Chang Q.C."/>
            <person name="Ding S.J."/>
            <person name="Wang X.J."/>
            <person name="Zhu J.G."/>
            <person name="Ruan X.D."/>
            <person name="Zhao L."/>
            <person name="Wei J.T."/>
            <person name="Ye R.Z."/>
            <person name="Que T.C."/>
            <person name="Du C.H."/>
            <person name="Zhou Y.H."/>
            <person name="Cheng J.X."/>
            <person name="Dai P.F."/>
            <person name="Guo W.B."/>
            <person name="Han X.H."/>
            <person name="Huang E.J."/>
            <person name="Li L.F."/>
            <person name="Wei W."/>
            <person name="Gao Y.C."/>
            <person name="Liu J.Z."/>
            <person name="Shao H.Z."/>
            <person name="Wang X."/>
            <person name="Wang C.C."/>
            <person name="Yang T.C."/>
            <person name="Huo Q.B."/>
            <person name="Li W."/>
            <person name="Chen H.Y."/>
            <person name="Chen S.E."/>
            <person name="Zhou L.G."/>
            <person name="Ni X.B."/>
            <person name="Tian J.H."/>
            <person name="Sheng Y."/>
            <person name="Liu T."/>
            <person name="Pan Y.S."/>
            <person name="Xia L.Y."/>
            <person name="Li J."/>
            <person name="Zhao F."/>
            <person name="Cao W.C."/>
        </authorList>
    </citation>
    <scope>NUCLEOTIDE SEQUENCE [LARGE SCALE GENOMIC DNA]</scope>
    <source>
        <strain evidence="1">HaeL-2018</strain>
    </source>
</reference>
<sequence>MVSGAQTPRKSIDSVTHGLPFVFTNVDNMLVDSASKKEHLHLPRLLLQRLSSFGTVINTAEHEFEVSSLQYFDDHLGFTGINALSKRLHHQKFPEAYLIHEDLHVSLRENFLPPFFI</sequence>
<dbReference type="InterPro" id="IPR043128">
    <property type="entry name" value="Rev_trsase/Diguanyl_cyclase"/>
</dbReference>
<keyword evidence="2" id="KW-1185">Reference proteome</keyword>
<accession>A0A9J6GQJ1</accession>
<dbReference type="Proteomes" id="UP000821853">
    <property type="component" value="Unassembled WGS sequence"/>
</dbReference>
<organism evidence="1 2">
    <name type="scientific">Haemaphysalis longicornis</name>
    <name type="common">Bush tick</name>
    <dbReference type="NCBI Taxonomy" id="44386"/>
    <lineage>
        <taxon>Eukaryota</taxon>
        <taxon>Metazoa</taxon>
        <taxon>Ecdysozoa</taxon>
        <taxon>Arthropoda</taxon>
        <taxon>Chelicerata</taxon>
        <taxon>Arachnida</taxon>
        <taxon>Acari</taxon>
        <taxon>Parasitiformes</taxon>
        <taxon>Ixodida</taxon>
        <taxon>Ixodoidea</taxon>
        <taxon>Ixodidae</taxon>
        <taxon>Haemaphysalinae</taxon>
        <taxon>Haemaphysalis</taxon>
    </lineage>
</organism>
<dbReference type="AlphaFoldDB" id="A0A9J6GQJ1"/>
<dbReference type="EMBL" id="JABSTR010000008">
    <property type="protein sequence ID" value="KAH9377570.1"/>
    <property type="molecule type" value="Genomic_DNA"/>
</dbReference>